<dbReference type="AlphaFoldDB" id="A0AAW0ATW3"/>
<protein>
    <recommendedName>
        <fullName evidence="3">Reverse transcriptase</fullName>
    </recommendedName>
</protein>
<name>A0AAW0ATW3_9AGAR</name>
<reference evidence="1 2" key="1">
    <citation type="journal article" date="2024" name="J Genomics">
        <title>Draft genome sequencing and assembly of Favolaschia claudopus CIRM-BRFM 2984 isolated from oak limbs.</title>
        <authorList>
            <person name="Navarro D."/>
            <person name="Drula E."/>
            <person name="Chaduli D."/>
            <person name="Cazenave R."/>
            <person name="Ahrendt S."/>
            <person name="Wang J."/>
            <person name="Lipzen A."/>
            <person name="Daum C."/>
            <person name="Barry K."/>
            <person name="Grigoriev I.V."/>
            <person name="Favel A."/>
            <person name="Rosso M.N."/>
            <person name="Martin F."/>
        </authorList>
    </citation>
    <scope>NUCLEOTIDE SEQUENCE [LARGE SCALE GENOMIC DNA]</scope>
    <source>
        <strain evidence="1 2">CIRM-BRFM 2984</strain>
    </source>
</reference>
<sequence length="312" mass="35907">MACLDPHLTHGADVIIDTDHTALASLEKIQTMFLRRLLGLGHYSMRAPLFTELGLLPLRFRRLILALRYLSYLITLPHEHYASAALQDAFDLYSQGKQGYWMDLVYALQCLPTPVVLPPLTDLTAGKCAEIGKAIYSSALRYLDSEIAKSTRLYLLQNRLEPLEDEAPKHITLYLRHYLTLVVNESHRKAITRMLTSQHPLAVERMRYKSRYHRNDVPRHLRRCRFGCGAVETVEHALFQCVADGRLEERRQQFYLKVREVEPRVNDITVDNATTVLRALTFNRKTVCQTAKLAHQVFTIFDSAAMIWPDES</sequence>
<comment type="caution">
    <text evidence="1">The sequence shown here is derived from an EMBL/GenBank/DDBJ whole genome shotgun (WGS) entry which is preliminary data.</text>
</comment>
<organism evidence="1 2">
    <name type="scientific">Favolaschia claudopus</name>
    <dbReference type="NCBI Taxonomy" id="2862362"/>
    <lineage>
        <taxon>Eukaryota</taxon>
        <taxon>Fungi</taxon>
        <taxon>Dikarya</taxon>
        <taxon>Basidiomycota</taxon>
        <taxon>Agaricomycotina</taxon>
        <taxon>Agaricomycetes</taxon>
        <taxon>Agaricomycetidae</taxon>
        <taxon>Agaricales</taxon>
        <taxon>Marasmiineae</taxon>
        <taxon>Mycenaceae</taxon>
        <taxon>Favolaschia</taxon>
    </lineage>
</organism>
<dbReference type="EMBL" id="JAWWNJ010000049">
    <property type="protein sequence ID" value="KAK7016923.1"/>
    <property type="molecule type" value="Genomic_DNA"/>
</dbReference>
<accession>A0AAW0ATW3</accession>
<evidence type="ECO:0008006" key="3">
    <source>
        <dbReference type="Google" id="ProtNLM"/>
    </source>
</evidence>
<gene>
    <name evidence="1" type="ORF">R3P38DRAFT_2988844</name>
</gene>
<evidence type="ECO:0000313" key="2">
    <source>
        <dbReference type="Proteomes" id="UP001362999"/>
    </source>
</evidence>
<dbReference type="Proteomes" id="UP001362999">
    <property type="component" value="Unassembled WGS sequence"/>
</dbReference>
<evidence type="ECO:0000313" key="1">
    <source>
        <dbReference type="EMBL" id="KAK7016923.1"/>
    </source>
</evidence>
<proteinExistence type="predicted"/>
<keyword evidence="2" id="KW-1185">Reference proteome</keyword>